<evidence type="ECO:0000259" key="14">
    <source>
        <dbReference type="Pfam" id="PF07992"/>
    </source>
</evidence>
<comment type="similarity">
    <text evidence="2">Belongs to the NADH dehydrogenase family.</text>
</comment>
<dbReference type="InterPro" id="IPR054585">
    <property type="entry name" value="NDH2-like_C"/>
</dbReference>
<keyword evidence="8 13" id="KW-1133">Transmembrane helix</keyword>
<dbReference type="Pfam" id="PF07992">
    <property type="entry name" value="Pyr_redox_2"/>
    <property type="match status" value="1"/>
</dbReference>
<dbReference type="Proteomes" id="UP001262410">
    <property type="component" value="Unassembled WGS sequence"/>
</dbReference>
<dbReference type="InterPro" id="IPR023753">
    <property type="entry name" value="FAD/NAD-binding_dom"/>
</dbReference>
<reference evidence="16 17" key="1">
    <citation type="submission" date="2023-07" db="EMBL/GenBank/DDBJ databases">
        <title>Sorghum-associated microbial communities from plants grown in Nebraska, USA.</title>
        <authorList>
            <person name="Schachtman D."/>
        </authorList>
    </citation>
    <scope>NUCLEOTIDE SEQUENCE [LARGE SCALE GENOMIC DNA]</scope>
    <source>
        <strain evidence="16 17">584</strain>
    </source>
</reference>
<evidence type="ECO:0000256" key="4">
    <source>
        <dbReference type="ARBA" id="ARBA00022630"/>
    </source>
</evidence>
<evidence type="ECO:0000256" key="12">
    <source>
        <dbReference type="ARBA" id="ARBA00047599"/>
    </source>
</evidence>
<evidence type="ECO:0000313" key="16">
    <source>
        <dbReference type="EMBL" id="MDR6292919.1"/>
    </source>
</evidence>
<keyword evidence="17" id="KW-1185">Reference proteome</keyword>
<dbReference type="InterPro" id="IPR045024">
    <property type="entry name" value="NDH-2"/>
</dbReference>
<keyword evidence="9" id="KW-0560">Oxidoreductase</keyword>
<comment type="subcellular location">
    <subcellularLocation>
        <location evidence="1">Membrane</location>
        <topology evidence="1">Multi-pass membrane protein</topology>
    </subcellularLocation>
</comment>
<dbReference type="InterPro" id="IPR032808">
    <property type="entry name" value="DoxX"/>
</dbReference>
<evidence type="ECO:0000256" key="5">
    <source>
        <dbReference type="ARBA" id="ARBA00022692"/>
    </source>
</evidence>
<comment type="catalytic activity">
    <reaction evidence="12">
        <text>a quinone + NADH + H(+) = a quinol + NAD(+)</text>
        <dbReference type="Rhea" id="RHEA:46160"/>
        <dbReference type="ChEBI" id="CHEBI:15378"/>
        <dbReference type="ChEBI" id="CHEBI:24646"/>
        <dbReference type="ChEBI" id="CHEBI:57540"/>
        <dbReference type="ChEBI" id="CHEBI:57945"/>
        <dbReference type="ChEBI" id="CHEBI:132124"/>
        <dbReference type="EC" id="1.6.5.9"/>
    </reaction>
</comment>
<evidence type="ECO:0000256" key="13">
    <source>
        <dbReference type="SAM" id="Phobius"/>
    </source>
</evidence>
<dbReference type="PRINTS" id="PR00368">
    <property type="entry name" value="FADPNR"/>
</dbReference>
<dbReference type="PRINTS" id="PR00411">
    <property type="entry name" value="PNDRDTASEI"/>
</dbReference>
<keyword evidence="7" id="KW-0809">Transit peptide</keyword>
<accession>A0ABU1JY46</accession>
<keyword evidence="4" id="KW-0285">Flavoprotein</keyword>
<proteinExistence type="inferred from homology"/>
<feature type="transmembrane region" description="Helical" evidence="13">
    <location>
        <begin position="190"/>
        <end position="209"/>
    </location>
</feature>
<protein>
    <recommendedName>
        <fullName evidence="3">NADH:ubiquinone reductase (non-electrogenic)</fullName>
        <ecNumber evidence="3">1.6.5.9</ecNumber>
    </recommendedName>
</protein>
<evidence type="ECO:0000256" key="3">
    <source>
        <dbReference type="ARBA" id="ARBA00012637"/>
    </source>
</evidence>
<feature type="domain" description="FAD/NAD(P)-binding" evidence="14">
    <location>
        <begin position="305"/>
        <end position="621"/>
    </location>
</feature>
<evidence type="ECO:0000256" key="9">
    <source>
        <dbReference type="ARBA" id="ARBA00023002"/>
    </source>
</evidence>
<dbReference type="PANTHER" id="PTHR43706">
    <property type="entry name" value="NADH DEHYDROGENASE"/>
    <property type="match status" value="1"/>
</dbReference>
<keyword evidence="11 13" id="KW-0472">Membrane</keyword>
<evidence type="ECO:0000256" key="1">
    <source>
        <dbReference type="ARBA" id="ARBA00004141"/>
    </source>
</evidence>
<feature type="transmembrane region" description="Helical" evidence="13">
    <location>
        <begin position="215"/>
        <end position="245"/>
    </location>
</feature>
<evidence type="ECO:0000256" key="6">
    <source>
        <dbReference type="ARBA" id="ARBA00022827"/>
    </source>
</evidence>
<name>A0ABU1JY46_9PROT</name>
<evidence type="ECO:0000256" key="8">
    <source>
        <dbReference type="ARBA" id="ARBA00022989"/>
    </source>
</evidence>
<evidence type="ECO:0000256" key="10">
    <source>
        <dbReference type="ARBA" id="ARBA00023027"/>
    </source>
</evidence>
<sequence>MTVDRPAPADPRTGALWRSRATIPVARALAAWRDLVRIGEAGAFPVLDLAIRLGLAQAFWVSGIVKASDWNAALFLAAHEYPVSWMNPVLAAWLGVTVELAGPVLLVLGLATRFAAVPMLALALVVQYAYLPLDTNLLQAALFGWHAVMGAGPISLDRRIGRGVAATAVPLARPVARGFAAVTRFAGPPYLLVLRLWIASAVFVAGLAMTDATPLGAAAAFVGSVLVGLGLAARPVALALVVLVPMIGMTTPHPADALAWMALLGLVALRGPGALSLDTVIGRSLLRRFPAMRDMPFSALADRPHVVIVGAGFGGLAAARALRHAPCRITLIDRHNHHLFQPLLYQVATASLSPADIATPIRGLFRDQANARILLGRVTGVDTVNRTVLIGEQPVGYDHLVLATGARHGYFGHDEWEPVAPGLKQIEDATGIRRRLLLAFEHAEGTADAAQRLELMTFVVVGGGPTGVELAGSIAELARHGMAREFRTIEPAFAHVLLVQSGPRLLPTFPETLSAAAARALEALGVELLLDRTVEAIDEAGVVVGGKRIAARTVFWAAGVVASPAAKWLQAEADRAGRLKVGPDLSVPGLPEIFAIGDTAWSEAWDGKPVPGLAPAAKQGGAYVARVIRSRLDGRPAPAPFRYRHLGSLATIGRREAVADFGWLRLSGPAAWWLWGAVHIAFLAGTRNRIAVAFDWFWAYLTFRRSTRLITGGDQG</sequence>
<evidence type="ECO:0000256" key="2">
    <source>
        <dbReference type="ARBA" id="ARBA00005272"/>
    </source>
</evidence>
<dbReference type="EMBL" id="JAVDPW010000010">
    <property type="protein sequence ID" value="MDR6292919.1"/>
    <property type="molecule type" value="Genomic_DNA"/>
</dbReference>
<organism evidence="16 17">
    <name type="scientific">Inquilinus ginsengisoli</name>
    <dbReference type="NCBI Taxonomy" id="363840"/>
    <lineage>
        <taxon>Bacteria</taxon>
        <taxon>Pseudomonadati</taxon>
        <taxon>Pseudomonadota</taxon>
        <taxon>Alphaproteobacteria</taxon>
        <taxon>Rhodospirillales</taxon>
        <taxon>Rhodospirillaceae</taxon>
        <taxon>Inquilinus</taxon>
    </lineage>
</organism>
<evidence type="ECO:0000259" key="15">
    <source>
        <dbReference type="Pfam" id="PF22366"/>
    </source>
</evidence>
<keyword evidence="10" id="KW-0520">NAD</keyword>
<evidence type="ECO:0000256" key="11">
    <source>
        <dbReference type="ARBA" id="ARBA00023136"/>
    </source>
</evidence>
<feature type="domain" description="External alternative NADH-ubiquinone oxidoreductase-like C-terminal" evidence="15">
    <location>
        <begin position="645"/>
        <end position="704"/>
    </location>
</feature>
<dbReference type="PANTHER" id="PTHR43706:SF47">
    <property type="entry name" value="EXTERNAL NADH-UBIQUINONE OXIDOREDUCTASE 1, MITOCHONDRIAL-RELATED"/>
    <property type="match status" value="1"/>
</dbReference>
<dbReference type="EC" id="1.6.5.9" evidence="3"/>
<dbReference type="Gene3D" id="3.50.50.100">
    <property type="match status" value="1"/>
</dbReference>
<dbReference type="Pfam" id="PF07681">
    <property type="entry name" value="DoxX"/>
    <property type="match status" value="1"/>
</dbReference>
<gene>
    <name evidence="16" type="ORF">E9232_005464</name>
</gene>
<feature type="transmembrane region" description="Helical" evidence="13">
    <location>
        <begin position="257"/>
        <end position="277"/>
    </location>
</feature>
<keyword evidence="6" id="KW-0274">FAD</keyword>
<evidence type="ECO:0000313" key="17">
    <source>
        <dbReference type="Proteomes" id="UP001262410"/>
    </source>
</evidence>
<comment type="caution">
    <text evidence="16">The sequence shown here is derived from an EMBL/GenBank/DDBJ whole genome shotgun (WGS) entry which is preliminary data.</text>
</comment>
<dbReference type="Pfam" id="PF22366">
    <property type="entry name" value="NDH2_C"/>
    <property type="match status" value="1"/>
</dbReference>
<evidence type="ECO:0000256" key="7">
    <source>
        <dbReference type="ARBA" id="ARBA00022946"/>
    </source>
</evidence>
<keyword evidence="5 13" id="KW-0812">Transmembrane</keyword>
<dbReference type="SUPFAM" id="SSF51905">
    <property type="entry name" value="FAD/NAD(P)-binding domain"/>
    <property type="match status" value="1"/>
</dbReference>
<feature type="transmembrane region" description="Helical" evidence="13">
    <location>
        <begin position="90"/>
        <end position="108"/>
    </location>
</feature>
<dbReference type="InterPro" id="IPR036188">
    <property type="entry name" value="FAD/NAD-bd_sf"/>
</dbReference>
<dbReference type="RefSeq" id="WP_309799439.1">
    <property type="nucleotide sequence ID" value="NZ_JAVDPW010000010.1"/>
</dbReference>